<sequence length="332" mass="37531">MSSRHLEIACDESGFTGTNMLDPGHELITHAGVHLDQETAAEYAALIRTRFHRYSATEYKAGQLLRNRIAVEWLLGTLNGQATVHLTDKTYFTVTRLVDLLIGEPTYAAGTSLALDLRPVARTLHRAGPVVFGTTRWRAFLDTFVEMMRHKRYRLIDGPWVAHFLQTLDGMRSERLDPLMQPLRDARPQLFHVLTELQDDRSPVPPPLEPLIPALFETGRLWTADGSEITILHDEQSALTRHRVARVGELLKAVSPSPEPLRGMTMLDSRTDPRIQLADLLAGTARYLATAELRNRADPRLTALLRPYLAPTSLWSDQTSWQRMTGDLVFRQ</sequence>
<gene>
    <name evidence="1" type="ORF">GCM10022235_18660</name>
</gene>
<reference evidence="2" key="1">
    <citation type="journal article" date="2019" name="Int. J. Syst. Evol. Microbiol.">
        <title>The Global Catalogue of Microorganisms (GCM) 10K type strain sequencing project: providing services to taxonomists for standard genome sequencing and annotation.</title>
        <authorList>
            <consortium name="The Broad Institute Genomics Platform"/>
            <consortium name="The Broad Institute Genome Sequencing Center for Infectious Disease"/>
            <person name="Wu L."/>
            <person name="Ma J."/>
        </authorList>
    </citation>
    <scope>NUCLEOTIDE SEQUENCE [LARGE SCALE GENOMIC DNA]</scope>
    <source>
        <strain evidence="2">JCM 16928</strain>
    </source>
</reference>
<dbReference type="Proteomes" id="UP001501222">
    <property type="component" value="Unassembled WGS sequence"/>
</dbReference>
<evidence type="ECO:0008006" key="3">
    <source>
        <dbReference type="Google" id="ProtNLM"/>
    </source>
</evidence>
<name>A0ABP6WG15_9ACTN</name>
<dbReference type="EMBL" id="BAABAA010000002">
    <property type="protein sequence ID" value="GAA3551238.1"/>
    <property type="molecule type" value="Genomic_DNA"/>
</dbReference>
<protein>
    <recommendedName>
        <fullName evidence="3">DUF3800 domain-containing protein</fullName>
    </recommendedName>
</protein>
<evidence type="ECO:0000313" key="2">
    <source>
        <dbReference type="Proteomes" id="UP001501222"/>
    </source>
</evidence>
<comment type="caution">
    <text evidence="1">The sequence shown here is derived from an EMBL/GenBank/DDBJ whole genome shotgun (WGS) entry which is preliminary data.</text>
</comment>
<accession>A0ABP6WG15</accession>
<evidence type="ECO:0000313" key="1">
    <source>
        <dbReference type="EMBL" id="GAA3551238.1"/>
    </source>
</evidence>
<dbReference type="RefSeq" id="WP_344839415.1">
    <property type="nucleotide sequence ID" value="NZ_BAABAA010000002.1"/>
</dbReference>
<proteinExistence type="predicted"/>
<keyword evidence="2" id="KW-1185">Reference proteome</keyword>
<organism evidence="1 2">
    <name type="scientific">Kribbella ginsengisoli</name>
    <dbReference type="NCBI Taxonomy" id="363865"/>
    <lineage>
        <taxon>Bacteria</taxon>
        <taxon>Bacillati</taxon>
        <taxon>Actinomycetota</taxon>
        <taxon>Actinomycetes</taxon>
        <taxon>Propionibacteriales</taxon>
        <taxon>Kribbellaceae</taxon>
        <taxon>Kribbella</taxon>
    </lineage>
</organism>